<accession>A0ABR7NEL1</accession>
<dbReference type="EMBL" id="JACRTB010000001">
    <property type="protein sequence ID" value="MBC8574856.1"/>
    <property type="molecule type" value="Genomic_DNA"/>
</dbReference>
<dbReference type="SUPFAM" id="SSF109604">
    <property type="entry name" value="HD-domain/PDEase-like"/>
    <property type="match status" value="1"/>
</dbReference>
<dbReference type="InterPro" id="IPR006674">
    <property type="entry name" value="HD_domain"/>
</dbReference>
<protein>
    <submittedName>
        <fullName evidence="3">Deoxyguanosinetriphosphate triphosphohydrolase</fullName>
    </submittedName>
</protein>
<dbReference type="SMART" id="SM00471">
    <property type="entry name" value="HDc"/>
    <property type="match status" value="1"/>
</dbReference>
<name>A0ABR7NEL1_9FIRM</name>
<dbReference type="Pfam" id="PF01966">
    <property type="entry name" value="HD"/>
    <property type="match status" value="1"/>
</dbReference>
<dbReference type="InterPro" id="IPR003607">
    <property type="entry name" value="HD/PDEase_dom"/>
</dbReference>
<dbReference type="InterPro" id="IPR006261">
    <property type="entry name" value="dGTPase"/>
</dbReference>
<keyword evidence="1" id="KW-0378">Hydrolase</keyword>
<dbReference type="PANTHER" id="PTHR35795:SF1">
    <property type="entry name" value="BIS(5'-NUCLEOSYL)-TETRAPHOSPHATASE, SYMMETRICAL"/>
    <property type="match status" value="1"/>
</dbReference>
<dbReference type="InterPro" id="IPR051094">
    <property type="entry name" value="Diverse_Catalytic_Enzymes"/>
</dbReference>
<evidence type="ECO:0000313" key="3">
    <source>
        <dbReference type="EMBL" id="MBC8574856.1"/>
    </source>
</evidence>
<evidence type="ECO:0000259" key="2">
    <source>
        <dbReference type="PROSITE" id="PS51831"/>
    </source>
</evidence>
<reference evidence="3 4" key="1">
    <citation type="submission" date="2020-08" db="EMBL/GenBank/DDBJ databases">
        <title>Genome public.</title>
        <authorList>
            <person name="Liu C."/>
            <person name="Sun Q."/>
        </authorList>
    </citation>
    <scope>NUCLEOTIDE SEQUENCE [LARGE SCALE GENOMIC DNA]</scope>
    <source>
        <strain evidence="3 4">BX1</strain>
    </source>
</reference>
<feature type="domain" description="HD" evidence="2">
    <location>
        <begin position="74"/>
        <end position="185"/>
    </location>
</feature>
<dbReference type="NCBIfam" id="NF002327">
    <property type="entry name" value="PRK01286.1-2"/>
    <property type="match status" value="1"/>
</dbReference>
<dbReference type="CDD" id="cd00077">
    <property type="entry name" value="HDc"/>
    <property type="match status" value="1"/>
</dbReference>
<dbReference type="PROSITE" id="PS51831">
    <property type="entry name" value="HD"/>
    <property type="match status" value="1"/>
</dbReference>
<dbReference type="Proteomes" id="UP000658131">
    <property type="component" value="Unassembled WGS sequence"/>
</dbReference>
<comment type="caution">
    <text evidence="3">The sequence shown here is derived from an EMBL/GenBank/DDBJ whole genome shotgun (WGS) entry which is preliminary data.</text>
</comment>
<dbReference type="RefSeq" id="WP_262398553.1">
    <property type="nucleotide sequence ID" value="NZ_JACRTB010000001.1"/>
</dbReference>
<evidence type="ECO:0000256" key="1">
    <source>
        <dbReference type="ARBA" id="ARBA00022801"/>
    </source>
</evidence>
<sequence length="330" mass="36966">MTIREQTEELEKKTLSPLAKLSRDAVREFPLEPCAIRPAFQRDRDRILHCKAFRRLKHKTQVFLSPEGDHYRTRLTHTLEVSQIARTVSRALRLNEDLTEAIALGHDLGHTPYGHAGEAALNECCPHGYRHAAQSVRVVRVLERDGAGLNLTTDVLDGIACHTAGAAAGTLEGRVVRYCDKIAYLNHDFEDAARAGLIGEADVPWEIKYTVGRSKSERIESFVTSLISASADDIRMAPDVQRAFDALKAFMFEAVYHNPVAKGEEGKAKEMLQGLYRYFVGSPDKLPEEYRRIAGAEDVDRAVCDYISGMSDRYAVTVYENIFVPRSWGV</sequence>
<dbReference type="Pfam" id="PF13286">
    <property type="entry name" value="HD_assoc"/>
    <property type="match status" value="1"/>
</dbReference>
<organism evidence="3 4">
    <name type="scientific">Yanshouia hominis</name>
    <dbReference type="NCBI Taxonomy" id="2763673"/>
    <lineage>
        <taxon>Bacteria</taxon>
        <taxon>Bacillati</taxon>
        <taxon>Bacillota</taxon>
        <taxon>Clostridia</taxon>
        <taxon>Eubacteriales</taxon>
        <taxon>Oscillospiraceae</taxon>
        <taxon>Yanshouia</taxon>
    </lineage>
</organism>
<dbReference type="Gene3D" id="1.10.3210.10">
    <property type="entry name" value="Hypothetical protein af1432"/>
    <property type="match status" value="1"/>
</dbReference>
<evidence type="ECO:0000313" key="4">
    <source>
        <dbReference type="Proteomes" id="UP000658131"/>
    </source>
</evidence>
<proteinExistence type="predicted"/>
<dbReference type="InterPro" id="IPR026875">
    <property type="entry name" value="PHydrolase_assoc_dom"/>
</dbReference>
<keyword evidence="4" id="KW-1185">Reference proteome</keyword>
<dbReference type="NCBIfam" id="TIGR01353">
    <property type="entry name" value="dGTP_triPase"/>
    <property type="match status" value="1"/>
</dbReference>
<dbReference type="PANTHER" id="PTHR35795">
    <property type="entry name" value="SLR1885 PROTEIN"/>
    <property type="match status" value="1"/>
</dbReference>
<gene>
    <name evidence="3" type="ORF">H8717_00315</name>
</gene>